<reference evidence="1 2" key="1">
    <citation type="submission" date="2019-06" db="EMBL/GenBank/DDBJ databases">
        <title>Genome of new Rhodobacteraceae sp. SM1903.</title>
        <authorList>
            <person name="Ren X."/>
        </authorList>
    </citation>
    <scope>NUCLEOTIDE SEQUENCE [LARGE SCALE GENOMIC DNA]</scope>
    <source>
        <strain evidence="1 2">SM1903</strain>
    </source>
</reference>
<protein>
    <submittedName>
        <fullName evidence="1">Uncharacterized protein</fullName>
    </submittedName>
</protein>
<accession>A0A5C5GEB3</accession>
<dbReference type="AlphaFoldDB" id="A0A5C5GEB3"/>
<name>A0A5C5GEB3_9RHOB</name>
<dbReference type="OrthoDB" id="7873197at2"/>
<evidence type="ECO:0000313" key="2">
    <source>
        <dbReference type="Proteomes" id="UP000314011"/>
    </source>
</evidence>
<proteinExistence type="predicted"/>
<dbReference type="Proteomes" id="UP000314011">
    <property type="component" value="Unassembled WGS sequence"/>
</dbReference>
<sequence length="121" mass="13596">MMTHETDLPWEELRPQILSDLRQRRALLHRVGDDLTRMLDDLNEEADATEPRQLVARSNELTFAVRKMIEIMEKFDDWNARNGGALAGNRFDADAARAAIGRRLDRLRAAGGAGELPVGAD</sequence>
<keyword evidence="2" id="KW-1185">Reference proteome</keyword>
<gene>
    <name evidence="1" type="ORF">FHY64_01175</name>
</gene>
<dbReference type="EMBL" id="VFFF01000001">
    <property type="protein sequence ID" value="TNY31946.1"/>
    <property type="molecule type" value="Genomic_DNA"/>
</dbReference>
<dbReference type="RefSeq" id="WP_140192627.1">
    <property type="nucleotide sequence ID" value="NZ_CP065915.1"/>
</dbReference>
<organism evidence="1 2">
    <name type="scientific">Pelagovum pacificum</name>
    <dbReference type="NCBI Taxonomy" id="2588711"/>
    <lineage>
        <taxon>Bacteria</taxon>
        <taxon>Pseudomonadati</taxon>
        <taxon>Pseudomonadota</taxon>
        <taxon>Alphaproteobacteria</taxon>
        <taxon>Rhodobacterales</taxon>
        <taxon>Paracoccaceae</taxon>
        <taxon>Pelagovum</taxon>
    </lineage>
</organism>
<comment type="caution">
    <text evidence="1">The sequence shown here is derived from an EMBL/GenBank/DDBJ whole genome shotgun (WGS) entry which is preliminary data.</text>
</comment>
<evidence type="ECO:0000313" key="1">
    <source>
        <dbReference type="EMBL" id="TNY31946.1"/>
    </source>
</evidence>